<comment type="caution">
    <text evidence="2">The sequence shown here is derived from an EMBL/GenBank/DDBJ whole genome shotgun (WGS) entry which is preliminary data.</text>
</comment>
<sequence length="136" mass="15777">MIIQLRNSFFQVFTMSLLWVVLLLTLFFGDQNINMGYLWNVAGIAVIFAAVFGVMYNALWNHFTMKPIWNIAISSVLSLAGTMLAVWLFSREMYDMIFPYLPGMIVLSLVLHTLGFYVYAKMDSKKRADELNRKMR</sequence>
<keyword evidence="1" id="KW-0812">Transmembrane</keyword>
<keyword evidence="1" id="KW-0472">Membrane</keyword>
<evidence type="ECO:0000313" key="3">
    <source>
        <dbReference type="Proteomes" id="UP000606653"/>
    </source>
</evidence>
<gene>
    <name evidence="2" type="ORF">GCM10010969_30800</name>
</gene>
<name>A0ABQ2L6A8_9BACL</name>
<reference evidence="3" key="1">
    <citation type="journal article" date="2019" name="Int. J. Syst. Evol. Microbiol.">
        <title>The Global Catalogue of Microorganisms (GCM) 10K type strain sequencing project: providing services to taxonomists for standard genome sequencing and annotation.</title>
        <authorList>
            <consortium name="The Broad Institute Genomics Platform"/>
            <consortium name="The Broad Institute Genome Sequencing Center for Infectious Disease"/>
            <person name="Wu L."/>
            <person name="Ma J."/>
        </authorList>
    </citation>
    <scope>NUCLEOTIDE SEQUENCE [LARGE SCALE GENOMIC DNA]</scope>
    <source>
        <strain evidence="3">CGMCC 1.6964</strain>
    </source>
</reference>
<feature type="transmembrane region" description="Helical" evidence="1">
    <location>
        <begin position="35"/>
        <end position="56"/>
    </location>
</feature>
<feature type="transmembrane region" description="Helical" evidence="1">
    <location>
        <begin position="68"/>
        <end position="90"/>
    </location>
</feature>
<proteinExistence type="predicted"/>
<evidence type="ECO:0008006" key="4">
    <source>
        <dbReference type="Google" id="ProtNLM"/>
    </source>
</evidence>
<evidence type="ECO:0000256" key="1">
    <source>
        <dbReference type="SAM" id="Phobius"/>
    </source>
</evidence>
<evidence type="ECO:0000313" key="2">
    <source>
        <dbReference type="EMBL" id="GGO04952.1"/>
    </source>
</evidence>
<organism evidence="2 3">
    <name type="scientific">Saccharibacillus kuerlensis</name>
    <dbReference type="NCBI Taxonomy" id="459527"/>
    <lineage>
        <taxon>Bacteria</taxon>
        <taxon>Bacillati</taxon>
        <taxon>Bacillota</taxon>
        <taxon>Bacilli</taxon>
        <taxon>Bacillales</taxon>
        <taxon>Paenibacillaceae</taxon>
        <taxon>Saccharibacillus</taxon>
    </lineage>
</organism>
<dbReference type="EMBL" id="BMLN01000009">
    <property type="protein sequence ID" value="GGO04952.1"/>
    <property type="molecule type" value="Genomic_DNA"/>
</dbReference>
<feature type="transmembrane region" description="Helical" evidence="1">
    <location>
        <begin position="96"/>
        <end position="119"/>
    </location>
</feature>
<protein>
    <recommendedName>
        <fullName evidence="4">DUF3021 domain-containing protein</fullName>
    </recommendedName>
</protein>
<keyword evidence="3" id="KW-1185">Reference proteome</keyword>
<keyword evidence="1" id="KW-1133">Transmembrane helix</keyword>
<accession>A0ABQ2L6A8</accession>
<dbReference type="Proteomes" id="UP000606653">
    <property type="component" value="Unassembled WGS sequence"/>
</dbReference>
<feature type="transmembrane region" description="Helical" evidence="1">
    <location>
        <begin position="12"/>
        <end position="29"/>
    </location>
</feature>